<organism evidence="1 2">
    <name type="scientific">Dentiscutata erythropus</name>
    <dbReference type="NCBI Taxonomy" id="1348616"/>
    <lineage>
        <taxon>Eukaryota</taxon>
        <taxon>Fungi</taxon>
        <taxon>Fungi incertae sedis</taxon>
        <taxon>Mucoromycota</taxon>
        <taxon>Glomeromycotina</taxon>
        <taxon>Glomeromycetes</taxon>
        <taxon>Diversisporales</taxon>
        <taxon>Gigasporaceae</taxon>
        <taxon>Dentiscutata</taxon>
    </lineage>
</organism>
<name>A0A9N9C1V6_9GLOM</name>
<sequence length="96" mass="10924">MYYITDRQESTTNKALTIVKAARIMYLKNSISPLNILLVRFYSQDDDTPDPTLATFSPKDILLIIMHHIVQLFIDPSDLSVFSLLINMTAIVLKPP</sequence>
<accession>A0A9N9C1V6</accession>
<keyword evidence="2" id="KW-1185">Reference proteome</keyword>
<protein>
    <submittedName>
        <fullName evidence="1">936_t:CDS:1</fullName>
    </submittedName>
</protein>
<gene>
    <name evidence="1" type="ORF">DERYTH_LOCUS6815</name>
</gene>
<dbReference type="AlphaFoldDB" id="A0A9N9C1V6"/>
<proteinExistence type="predicted"/>
<reference evidence="1" key="1">
    <citation type="submission" date="2021-06" db="EMBL/GenBank/DDBJ databases">
        <authorList>
            <person name="Kallberg Y."/>
            <person name="Tangrot J."/>
            <person name="Rosling A."/>
        </authorList>
    </citation>
    <scope>NUCLEOTIDE SEQUENCE</scope>
    <source>
        <strain evidence="1">MA453B</strain>
    </source>
</reference>
<dbReference type="EMBL" id="CAJVPY010003167">
    <property type="protein sequence ID" value="CAG8583637.1"/>
    <property type="molecule type" value="Genomic_DNA"/>
</dbReference>
<dbReference type="OrthoDB" id="2396944at2759"/>
<comment type="caution">
    <text evidence="1">The sequence shown here is derived from an EMBL/GenBank/DDBJ whole genome shotgun (WGS) entry which is preliminary data.</text>
</comment>
<evidence type="ECO:0000313" key="2">
    <source>
        <dbReference type="Proteomes" id="UP000789405"/>
    </source>
</evidence>
<dbReference type="Proteomes" id="UP000789405">
    <property type="component" value="Unassembled WGS sequence"/>
</dbReference>
<evidence type="ECO:0000313" key="1">
    <source>
        <dbReference type="EMBL" id="CAG8583637.1"/>
    </source>
</evidence>